<dbReference type="PATRIC" id="fig|1042209.11.peg.13"/>
<evidence type="ECO:0000313" key="1">
    <source>
        <dbReference type="EMBL" id="EXF90971.1"/>
    </source>
</evidence>
<evidence type="ECO:0000313" key="2">
    <source>
        <dbReference type="Proteomes" id="UP000022611"/>
    </source>
</evidence>
<name>A0A010RDJ3_PSEFL</name>
<keyword evidence="1" id="KW-0614">Plasmid</keyword>
<geneLocation type="plasmid" evidence="1">
    <name>pUTK21</name>
</geneLocation>
<gene>
    <name evidence="1" type="ORF">HK44_029075</name>
</gene>
<dbReference type="AlphaFoldDB" id="A0A010RDJ3"/>
<proteinExistence type="predicted"/>
<comment type="caution">
    <text evidence="1">The sequence shown here is derived from an EMBL/GenBank/DDBJ whole genome shotgun (WGS) entry which is preliminary data.</text>
</comment>
<dbReference type="HOGENOM" id="CLU_3139673_0_0_6"/>
<accession>A0A010RDJ3</accession>
<sequence length="49" mass="5190">MGAVNGVVQALQADFACSQLADQLNQVLERATEAIQLPDHHGIARSNMG</sequence>
<dbReference type="Proteomes" id="UP000022611">
    <property type="component" value="Unassembled WGS sequence"/>
</dbReference>
<dbReference type="EMBL" id="AFOY02000029">
    <property type="protein sequence ID" value="EXF90971.1"/>
    <property type="molecule type" value="Genomic_DNA"/>
</dbReference>
<reference evidence="1 2" key="1">
    <citation type="journal article" date="2011" name="J. Bacteriol.">
        <title>Draft genome sequence of the polycyclic aromatic hydrocarbon-degrading, genetically engineered bioluminescent bioreporter Pseudomonas fluorescens HK44.</title>
        <authorList>
            <person name="Chauhan A."/>
            <person name="Layton A.C."/>
            <person name="Williams D.E."/>
            <person name="Smartt A.E."/>
            <person name="Ripp S."/>
            <person name="Karpinets T.V."/>
            <person name="Brown S.D."/>
            <person name="Sayler G.S."/>
        </authorList>
    </citation>
    <scope>NUCLEOTIDE SEQUENCE [LARGE SCALE GENOMIC DNA]</scope>
    <source>
        <strain evidence="1 2">HK44</strain>
        <plasmid evidence="1">pUTK21</plasmid>
    </source>
</reference>
<protein>
    <submittedName>
        <fullName evidence="1">Uncharacterized protein</fullName>
    </submittedName>
</protein>
<organism evidence="1 2">
    <name type="scientific">Pseudomonas fluorescens HK44</name>
    <dbReference type="NCBI Taxonomy" id="1042209"/>
    <lineage>
        <taxon>Bacteria</taxon>
        <taxon>Pseudomonadati</taxon>
        <taxon>Pseudomonadota</taxon>
        <taxon>Gammaproteobacteria</taxon>
        <taxon>Pseudomonadales</taxon>
        <taxon>Pseudomonadaceae</taxon>
        <taxon>Pseudomonas</taxon>
    </lineage>
</organism>